<sequence>MLALEEAGKAVMIHKAKVRSFREGLRDPHLDATFWKNWRSHQTKLRAVHDYIVHEPHWFDVAPPPVNELLLGEVDDYLAELDRRAADGDSNKLKGFYVDIDAATGRTETPNSSVNPDDVFELLGLGHQVGWQLRLGDHIEFIASSRGAERVKGTEAYADYADGGRLARSRSGGRGWESSDAHLSLLAQELGGDSVDGE</sequence>
<evidence type="ECO:0000313" key="2">
    <source>
        <dbReference type="Proteomes" id="UP000032503"/>
    </source>
</evidence>
<dbReference type="Pfam" id="PF18728">
    <property type="entry name" value="HEPN_AbiV"/>
    <property type="match status" value="1"/>
</dbReference>
<evidence type="ECO:0008006" key="3">
    <source>
        <dbReference type="Google" id="ProtNLM"/>
    </source>
</evidence>
<dbReference type="Proteomes" id="UP000032503">
    <property type="component" value="Unassembled WGS sequence"/>
</dbReference>
<gene>
    <name evidence="1" type="ORF">TZ00_08715</name>
</gene>
<comment type="caution">
    <text evidence="1">The sequence shown here is derived from an EMBL/GenBank/DDBJ whole genome shotgun (WGS) entry which is preliminary data.</text>
</comment>
<dbReference type="EMBL" id="JYFC01000003">
    <property type="protein sequence ID" value="KJC64477.1"/>
    <property type="molecule type" value="Genomic_DNA"/>
</dbReference>
<evidence type="ECO:0000313" key="1">
    <source>
        <dbReference type="EMBL" id="KJC64477.1"/>
    </source>
</evidence>
<organism evidence="1 2">
    <name type="scientific">Agreia bicolorata</name>
    <dbReference type="NCBI Taxonomy" id="110935"/>
    <lineage>
        <taxon>Bacteria</taxon>
        <taxon>Bacillati</taxon>
        <taxon>Actinomycetota</taxon>
        <taxon>Actinomycetes</taxon>
        <taxon>Micrococcales</taxon>
        <taxon>Microbacteriaceae</taxon>
        <taxon>Agreia</taxon>
    </lineage>
</organism>
<name>A0ABR5CG74_9MICO</name>
<protein>
    <recommendedName>
        <fullName evidence="3">RAMA domain-containing protein</fullName>
    </recommendedName>
</protein>
<accession>A0ABR5CG74</accession>
<dbReference type="NCBIfam" id="TIGR04498">
    <property type="entry name" value="AbiV_defense"/>
    <property type="match status" value="1"/>
</dbReference>
<proteinExistence type="predicted"/>
<reference evidence="1 2" key="1">
    <citation type="journal article" date="2001" name="Int. J. Syst. Evol. Microbiol.">
        <title>Agreia bicolorata gen. nov., sp. nov., to accommodate actinobacteria isolated from narrow reed grass infected by the nematode Heteroanguina graminophila.</title>
        <authorList>
            <person name="Evtushenko L.I."/>
            <person name="Dorofeeva L.V."/>
            <person name="Dobrovolskaya T.G."/>
            <person name="Streshinskaya G.M."/>
            <person name="Subbotin S.A."/>
            <person name="Tiedje J.M."/>
        </authorList>
    </citation>
    <scope>NUCLEOTIDE SEQUENCE [LARGE SCALE GENOMIC DNA]</scope>
    <source>
        <strain evidence="1 2">VKM Ac-1804</strain>
    </source>
</reference>
<keyword evidence="2" id="KW-1185">Reference proteome</keyword>
<dbReference type="InterPro" id="IPR030987">
    <property type="entry name" value="AbiV"/>
</dbReference>